<dbReference type="Gene3D" id="3.30.465.10">
    <property type="match status" value="1"/>
</dbReference>
<organism evidence="7 8">
    <name type="scientific">Conexibacter stalactiti</name>
    <dbReference type="NCBI Taxonomy" id="1940611"/>
    <lineage>
        <taxon>Bacteria</taxon>
        <taxon>Bacillati</taxon>
        <taxon>Actinomycetota</taxon>
        <taxon>Thermoleophilia</taxon>
        <taxon>Solirubrobacterales</taxon>
        <taxon>Conexibacteraceae</taxon>
        <taxon>Conexibacter</taxon>
    </lineage>
</organism>
<reference evidence="7 8" key="2">
    <citation type="submission" date="2023-10" db="EMBL/GenBank/DDBJ databases">
        <authorList>
            <person name="Han X.F."/>
        </authorList>
    </citation>
    <scope>NUCLEOTIDE SEQUENCE [LARGE SCALE GENOMIC DNA]</scope>
    <source>
        <strain evidence="7 8">KCTC 39840</strain>
    </source>
</reference>
<dbReference type="InterPro" id="IPR036318">
    <property type="entry name" value="FAD-bd_PCMH-like_sf"/>
</dbReference>
<dbReference type="EMBL" id="JAWSTH010000049">
    <property type="protein sequence ID" value="MDW5596203.1"/>
    <property type="molecule type" value="Genomic_DNA"/>
</dbReference>
<dbReference type="InterPro" id="IPR016167">
    <property type="entry name" value="FAD-bd_PCMH_sub1"/>
</dbReference>
<evidence type="ECO:0000313" key="7">
    <source>
        <dbReference type="EMBL" id="MDW5596203.1"/>
    </source>
</evidence>
<accession>A0ABU4HSE9</accession>
<comment type="similarity">
    <text evidence="2">Belongs to the oxygen-dependent FAD-linked oxidoreductase family.</text>
</comment>
<dbReference type="InterPro" id="IPR006094">
    <property type="entry name" value="Oxid_FAD_bind_N"/>
</dbReference>
<dbReference type="PANTHER" id="PTHR42973">
    <property type="entry name" value="BINDING OXIDOREDUCTASE, PUTATIVE (AFU_ORTHOLOGUE AFUA_1G17690)-RELATED"/>
    <property type="match status" value="1"/>
</dbReference>
<dbReference type="Pfam" id="PF01565">
    <property type="entry name" value="FAD_binding_4"/>
    <property type="match status" value="1"/>
</dbReference>
<evidence type="ECO:0000256" key="2">
    <source>
        <dbReference type="ARBA" id="ARBA00005466"/>
    </source>
</evidence>
<dbReference type="InterPro" id="IPR016169">
    <property type="entry name" value="FAD-bd_PCMH_sub2"/>
</dbReference>
<comment type="caution">
    <text evidence="7">The sequence shown here is derived from an EMBL/GenBank/DDBJ whole genome shotgun (WGS) entry which is preliminary data.</text>
</comment>
<dbReference type="PANTHER" id="PTHR42973:SF39">
    <property type="entry name" value="FAD-BINDING PCMH-TYPE DOMAIN-CONTAINING PROTEIN"/>
    <property type="match status" value="1"/>
</dbReference>
<evidence type="ECO:0000259" key="6">
    <source>
        <dbReference type="PROSITE" id="PS51387"/>
    </source>
</evidence>
<dbReference type="Gene3D" id="3.40.462.20">
    <property type="match status" value="1"/>
</dbReference>
<sequence length="462" mass="47268">MTTASFDPAALRAAVRGPVALPGEPEWDAARQAWNLAADQHPAAVLHATGPDDVIAAVGCARRAGLRVAPQGIGHGAGALGPLDDTLLLRTTRMTHVEVDAAARRARVEAGAAWEPVARLAGEHDLAALHGSSGTVGVAGYTLGGGLGWLARQHGLASEAVTAIELVTADGRLRRATAEQEPELFWALRGGGGSFGVVTALEFELFPLAEAYGGGIFWPGEHATAVMRAYREWAATLPDSVSTTVRLLRLPPFPQVPEPLRNVPIVDVGLVVAGDAASGAELVAPLLAATPPPLANRVGPLRAPDLAFVHGDPEQPVPGVGHHALLRELPDAAIDALVAVAGADSGSPLLSCELRQLGGALGRRAPGSGALGALDAAFALYGVGIPAGPEVAQAVQERLDAVVEAVAPWQAPTGYLNFADRPGGDSADLFDGATHARLLALKREVDPEGLIVSGHALALPAA</sequence>
<name>A0ABU4HSE9_9ACTN</name>
<dbReference type="SUPFAM" id="SSF56176">
    <property type="entry name" value="FAD-binding/transporter-associated domain-like"/>
    <property type="match status" value="1"/>
</dbReference>
<evidence type="ECO:0000256" key="3">
    <source>
        <dbReference type="ARBA" id="ARBA00022630"/>
    </source>
</evidence>
<evidence type="ECO:0000256" key="5">
    <source>
        <dbReference type="ARBA" id="ARBA00023002"/>
    </source>
</evidence>
<gene>
    <name evidence="7" type="ORF">R7226_17780</name>
</gene>
<evidence type="ECO:0000256" key="4">
    <source>
        <dbReference type="ARBA" id="ARBA00022827"/>
    </source>
</evidence>
<keyword evidence="4" id="KW-0274">FAD</keyword>
<keyword evidence="8" id="KW-1185">Reference proteome</keyword>
<dbReference type="PROSITE" id="PS51387">
    <property type="entry name" value="FAD_PCMH"/>
    <property type="match status" value="1"/>
</dbReference>
<protein>
    <submittedName>
        <fullName evidence="7">FAD-binding oxidoreductase</fullName>
    </submittedName>
</protein>
<evidence type="ECO:0000256" key="1">
    <source>
        <dbReference type="ARBA" id="ARBA00001974"/>
    </source>
</evidence>
<dbReference type="Proteomes" id="UP001284601">
    <property type="component" value="Unassembled WGS sequence"/>
</dbReference>
<dbReference type="RefSeq" id="WP_318598584.1">
    <property type="nucleotide sequence ID" value="NZ_JAWSTH010000049.1"/>
</dbReference>
<dbReference type="InterPro" id="IPR016166">
    <property type="entry name" value="FAD-bd_PCMH"/>
</dbReference>
<evidence type="ECO:0000313" key="8">
    <source>
        <dbReference type="Proteomes" id="UP001284601"/>
    </source>
</evidence>
<comment type="cofactor">
    <cofactor evidence="1">
        <name>FAD</name>
        <dbReference type="ChEBI" id="CHEBI:57692"/>
    </cofactor>
</comment>
<reference evidence="8" key="1">
    <citation type="submission" date="2023-07" db="EMBL/GenBank/DDBJ databases">
        <title>Conexibacter stalactiti sp. nov., isolated from stalactites in a lava cave and emended description of the genus Conexibacter.</title>
        <authorList>
            <person name="Lee S.D."/>
        </authorList>
    </citation>
    <scope>NUCLEOTIDE SEQUENCE [LARGE SCALE GENOMIC DNA]</scope>
    <source>
        <strain evidence="8">KCTC 39840</strain>
    </source>
</reference>
<keyword evidence="5" id="KW-0560">Oxidoreductase</keyword>
<dbReference type="InterPro" id="IPR050416">
    <property type="entry name" value="FAD-linked_Oxidoreductase"/>
</dbReference>
<dbReference type="Gene3D" id="3.30.43.10">
    <property type="entry name" value="Uridine Diphospho-n-acetylenolpyruvylglucosamine Reductase, domain 2"/>
    <property type="match status" value="1"/>
</dbReference>
<proteinExistence type="inferred from homology"/>
<feature type="domain" description="FAD-binding PCMH-type" evidence="6">
    <location>
        <begin position="38"/>
        <end position="208"/>
    </location>
</feature>
<keyword evidence="3" id="KW-0285">Flavoprotein</keyword>